<reference evidence="2 3" key="1">
    <citation type="submission" date="2017-09" db="EMBL/GenBank/DDBJ databases">
        <authorList>
            <person name="Lee N."/>
            <person name="Cho B.-K."/>
        </authorList>
    </citation>
    <scope>NUCLEOTIDE SEQUENCE [LARGE SCALE GENOMIC DNA]</scope>
    <source>
        <strain evidence="2 3">ATCC 12769</strain>
    </source>
</reference>
<feature type="compositionally biased region" description="Basic and acidic residues" evidence="1">
    <location>
        <begin position="63"/>
        <end position="77"/>
    </location>
</feature>
<dbReference type="Proteomes" id="UP000326178">
    <property type="component" value="Chromosome"/>
</dbReference>
<dbReference type="AlphaFoldDB" id="A0A5J6FB47"/>
<proteinExistence type="predicted"/>
<dbReference type="RefSeq" id="WP_150488916.1">
    <property type="nucleotide sequence ID" value="NZ_BMUV01000015.1"/>
</dbReference>
<gene>
    <name evidence="2" type="ORF">CP967_17845</name>
</gene>
<feature type="region of interest" description="Disordered" evidence="1">
    <location>
        <begin position="58"/>
        <end position="83"/>
    </location>
</feature>
<evidence type="ECO:0000313" key="2">
    <source>
        <dbReference type="EMBL" id="QEU73608.1"/>
    </source>
</evidence>
<name>A0A5J6FB47_9ACTN</name>
<dbReference type="EMBL" id="CP023702">
    <property type="protein sequence ID" value="QEU73608.1"/>
    <property type="molecule type" value="Genomic_DNA"/>
</dbReference>
<evidence type="ECO:0000256" key="1">
    <source>
        <dbReference type="SAM" id="MobiDB-lite"/>
    </source>
</evidence>
<keyword evidence="3" id="KW-1185">Reference proteome</keyword>
<dbReference type="KEGG" id="snk:CP967_17845"/>
<sequence length="83" mass="9192">MAGTERHQYDGQAAYVCPVCEHPVETVMGRHKTLGVFVPDRGPGPCRNPECAVHVAEDEERTGEERAGGRAAREHGQAVRRRR</sequence>
<protein>
    <submittedName>
        <fullName evidence="2">Uncharacterized protein</fullName>
    </submittedName>
</protein>
<dbReference type="OrthoDB" id="4326748at2"/>
<accession>A0A5J6FB47</accession>
<organism evidence="2 3">
    <name type="scientific">Streptomyces nitrosporeus</name>
    <dbReference type="NCBI Taxonomy" id="28894"/>
    <lineage>
        <taxon>Bacteria</taxon>
        <taxon>Bacillati</taxon>
        <taxon>Actinomycetota</taxon>
        <taxon>Actinomycetes</taxon>
        <taxon>Kitasatosporales</taxon>
        <taxon>Streptomycetaceae</taxon>
        <taxon>Streptomyces</taxon>
    </lineage>
</organism>
<evidence type="ECO:0000313" key="3">
    <source>
        <dbReference type="Proteomes" id="UP000326178"/>
    </source>
</evidence>